<dbReference type="EMBL" id="QHKS01000002">
    <property type="protein sequence ID" value="RDK04258.1"/>
    <property type="molecule type" value="Genomic_DNA"/>
</dbReference>
<dbReference type="PANTHER" id="PTHR30561">
    <property type="entry name" value="SMR FAMILY PROTON-DEPENDENT DRUG EFFLUX TRANSPORTER SUGE"/>
    <property type="match status" value="1"/>
</dbReference>
<dbReference type="InterPro" id="IPR000390">
    <property type="entry name" value="Small_drug/metabolite_transptr"/>
</dbReference>
<dbReference type="GO" id="GO:0015297">
    <property type="term" value="F:antiporter activity"/>
    <property type="evidence" value="ECO:0007669"/>
    <property type="project" value="TreeGrafter"/>
</dbReference>
<keyword evidence="8 10" id="KW-0472">Membrane</keyword>
<keyword evidence="5" id="KW-0997">Cell inner membrane</keyword>
<dbReference type="GO" id="GO:0015220">
    <property type="term" value="F:choline transmembrane transporter activity"/>
    <property type="evidence" value="ECO:0007669"/>
    <property type="project" value="TreeGrafter"/>
</dbReference>
<dbReference type="GO" id="GO:0031460">
    <property type="term" value="P:glycine betaine transport"/>
    <property type="evidence" value="ECO:0007669"/>
    <property type="project" value="TreeGrafter"/>
</dbReference>
<accession>A0A370NFC2</accession>
<keyword evidence="12" id="KW-1185">Reference proteome</keyword>
<keyword evidence="6 9" id="KW-0812">Transmembrane</keyword>
<protein>
    <recommendedName>
        <fullName evidence="3">Spermidine export protein MdtJ</fullName>
    </recommendedName>
</protein>
<reference evidence="12" key="1">
    <citation type="submission" date="2018-05" db="EMBL/GenBank/DDBJ databases">
        <authorList>
            <person name="Feng T."/>
        </authorList>
    </citation>
    <scope>NUCLEOTIDE SEQUENCE [LARGE SCALE GENOMIC DNA]</scope>
    <source>
        <strain evidence="12">S27</strain>
    </source>
</reference>
<dbReference type="Gene3D" id="1.10.3730.20">
    <property type="match status" value="1"/>
</dbReference>
<evidence type="ECO:0000256" key="1">
    <source>
        <dbReference type="ARBA" id="ARBA00004429"/>
    </source>
</evidence>
<dbReference type="RefSeq" id="WP_115099588.1">
    <property type="nucleotide sequence ID" value="NZ_QHKS01000002.1"/>
</dbReference>
<dbReference type="InterPro" id="IPR045324">
    <property type="entry name" value="Small_multidrug_res"/>
</dbReference>
<evidence type="ECO:0000256" key="5">
    <source>
        <dbReference type="ARBA" id="ARBA00022519"/>
    </source>
</evidence>
<evidence type="ECO:0000256" key="3">
    <source>
        <dbReference type="ARBA" id="ARBA00021112"/>
    </source>
</evidence>
<keyword evidence="7 10" id="KW-1133">Transmembrane helix</keyword>
<evidence type="ECO:0000256" key="6">
    <source>
        <dbReference type="ARBA" id="ARBA00022692"/>
    </source>
</evidence>
<dbReference type="PANTHER" id="PTHR30561:SF2">
    <property type="entry name" value="SPERMIDINE EXPORT PROTEIN MDTJ"/>
    <property type="match status" value="1"/>
</dbReference>
<evidence type="ECO:0000256" key="2">
    <source>
        <dbReference type="ARBA" id="ARBA00011358"/>
    </source>
</evidence>
<feature type="transmembrane region" description="Helical" evidence="10">
    <location>
        <begin position="64"/>
        <end position="88"/>
    </location>
</feature>
<comment type="subcellular location">
    <subcellularLocation>
        <location evidence="1">Cell inner membrane</location>
        <topology evidence="1">Multi-pass membrane protein</topology>
    </subcellularLocation>
    <subcellularLocation>
        <location evidence="9">Cell membrane</location>
        <topology evidence="9">Multi-pass membrane protein</topology>
    </subcellularLocation>
</comment>
<comment type="subunit">
    <text evidence="2">Forms a complex with MdtI.</text>
</comment>
<evidence type="ECO:0000313" key="12">
    <source>
        <dbReference type="Proteomes" id="UP000254875"/>
    </source>
</evidence>
<organism evidence="11 12">
    <name type="scientific">Paraburkholderia lacunae</name>
    <dbReference type="NCBI Taxonomy" id="2211104"/>
    <lineage>
        <taxon>Bacteria</taxon>
        <taxon>Pseudomonadati</taxon>
        <taxon>Pseudomonadota</taxon>
        <taxon>Betaproteobacteria</taxon>
        <taxon>Burkholderiales</taxon>
        <taxon>Burkholderiaceae</taxon>
        <taxon>Paraburkholderia</taxon>
    </lineage>
</organism>
<feature type="transmembrane region" description="Helical" evidence="10">
    <location>
        <begin position="94"/>
        <end position="114"/>
    </location>
</feature>
<proteinExistence type="inferred from homology"/>
<gene>
    <name evidence="11" type="ORF">DLM46_04625</name>
</gene>
<dbReference type="GO" id="GO:0015199">
    <property type="term" value="F:amino-acid betaine transmembrane transporter activity"/>
    <property type="evidence" value="ECO:0007669"/>
    <property type="project" value="TreeGrafter"/>
</dbReference>
<feature type="transmembrane region" description="Helical" evidence="10">
    <location>
        <begin position="40"/>
        <end position="57"/>
    </location>
</feature>
<comment type="caution">
    <text evidence="11">The sequence shown here is derived from an EMBL/GenBank/DDBJ whole genome shotgun (WGS) entry which is preliminary data.</text>
</comment>
<evidence type="ECO:0000256" key="9">
    <source>
        <dbReference type="RuleBase" id="RU003942"/>
    </source>
</evidence>
<name>A0A370NFC2_9BURK</name>
<dbReference type="GO" id="GO:0005886">
    <property type="term" value="C:plasma membrane"/>
    <property type="evidence" value="ECO:0007669"/>
    <property type="project" value="UniProtKB-SubCell"/>
</dbReference>
<comment type="similarity">
    <text evidence="9">Belongs to the drug/metabolite transporter (DMT) superfamily. Small multidrug resistance (SMR) (TC 2.A.7.1) family.</text>
</comment>
<evidence type="ECO:0000313" key="11">
    <source>
        <dbReference type="EMBL" id="RDK04258.1"/>
    </source>
</evidence>
<dbReference type="OrthoDB" id="9808638at2"/>
<keyword evidence="4" id="KW-1003">Cell membrane</keyword>
<dbReference type="GO" id="GO:1903711">
    <property type="term" value="P:spermidine transmembrane transport"/>
    <property type="evidence" value="ECO:0007669"/>
    <property type="project" value="TreeGrafter"/>
</dbReference>
<feature type="transmembrane region" description="Helical" evidence="10">
    <location>
        <begin position="12"/>
        <end position="34"/>
    </location>
</feature>
<dbReference type="Pfam" id="PF00893">
    <property type="entry name" value="Multi_Drug_Res"/>
    <property type="match status" value="1"/>
</dbReference>
<sequence length="117" mass="12075">MNEAAKAESSGVAWAFLAGAIVAEVTGTSFMATAARSGTYGGYVVMTVALALSYYLLSLSIRIIAVGVAYAVWEGLGLAALTMISVFVFKEGLYWLDIVGLILALTGIVCVALGEGD</sequence>
<dbReference type="InterPro" id="IPR037185">
    <property type="entry name" value="EmrE-like"/>
</dbReference>
<dbReference type="AlphaFoldDB" id="A0A370NFC2"/>
<dbReference type="SUPFAM" id="SSF103481">
    <property type="entry name" value="Multidrug resistance efflux transporter EmrE"/>
    <property type="match status" value="1"/>
</dbReference>
<evidence type="ECO:0000256" key="10">
    <source>
        <dbReference type="SAM" id="Phobius"/>
    </source>
</evidence>
<evidence type="ECO:0000256" key="7">
    <source>
        <dbReference type="ARBA" id="ARBA00022989"/>
    </source>
</evidence>
<evidence type="ECO:0000256" key="8">
    <source>
        <dbReference type="ARBA" id="ARBA00023136"/>
    </source>
</evidence>
<evidence type="ECO:0000256" key="4">
    <source>
        <dbReference type="ARBA" id="ARBA00022475"/>
    </source>
</evidence>
<dbReference type="Proteomes" id="UP000254875">
    <property type="component" value="Unassembled WGS sequence"/>
</dbReference>